<accession>A0AAU9JKN0</accession>
<dbReference type="InterPro" id="IPR011043">
    <property type="entry name" value="Gal_Oxase/kelch_b-propeller"/>
</dbReference>
<dbReference type="Proteomes" id="UP001162131">
    <property type="component" value="Unassembled WGS sequence"/>
</dbReference>
<comment type="caution">
    <text evidence="1">The sequence shown here is derived from an EMBL/GenBank/DDBJ whole genome shotgun (WGS) entry which is preliminary data.</text>
</comment>
<dbReference type="Gene3D" id="2.120.10.80">
    <property type="entry name" value="Kelch-type beta propeller"/>
    <property type="match status" value="1"/>
</dbReference>
<reference evidence="1" key="1">
    <citation type="submission" date="2021-09" db="EMBL/GenBank/DDBJ databases">
        <authorList>
            <consortium name="AG Swart"/>
            <person name="Singh M."/>
            <person name="Singh A."/>
            <person name="Seah K."/>
            <person name="Emmerich C."/>
        </authorList>
    </citation>
    <scope>NUCLEOTIDE SEQUENCE</scope>
    <source>
        <strain evidence="1">ATCC30299</strain>
    </source>
</reference>
<keyword evidence="2" id="KW-1185">Reference proteome</keyword>
<name>A0AAU9JKN0_9CILI</name>
<dbReference type="AlphaFoldDB" id="A0AAU9JKN0"/>
<protein>
    <submittedName>
        <fullName evidence="1">Uncharacterized protein</fullName>
    </submittedName>
</protein>
<proteinExistence type="predicted"/>
<dbReference type="InterPro" id="IPR015915">
    <property type="entry name" value="Kelch-typ_b-propeller"/>
</dbReference>
<sequence>MEDIRCFDSSCSLKPQGFCECLNETTLFCERHCFSHLQSLQDTNHKLQDLWHSPYEETRQTVINEAHKLKKDIKTSKKYLIEEYNKIFHCLNEYKNNSFSILNSVEKKANELIKAASYIKEVPTYPKVNDYQLILRLKPAEAKYRARTWRIRNHWIRTIAIIDVIKNSFKLTNISPFQEICGFYNYTENIFYFGDHTKELKEYNLANRKLIKTVLNIKETLWNNISVCYLPDGSIFCYGNWLNNVVNGTTFIVDKGKKVVELPAGKSNCDLSSVLYNDHVYCLGGVSGVSEKFCLKKKTWKSLCPLPGGNYQYSTSFIFCDILLLTSLRSNALWKYDINKNTFKQIQGLELARDFYKRGFAGNIRAYIIETSQKIYESEELNPLNWKIIGSNAVSNSYIWSFGAYYDSNLWFINSKSELIMFGLESKKFELIRKI</sequence>
<evidence type="ECO:0000313" key="2">
    <source>
        <dbReference type="Proteomes" id="UP001162131"/>
    </source>
</evidence>
<dbReference type="EMBL" id="CAJZBQ010000037">
    <property type="protein sequence ID" value="CAG9325069.1"/>
    <property type="molecule type" value="Genomic_DNA"/>
</dbReference>
<dbReference type="SUPFAM" id="SSF50965">
    <property type="entry name" value="Galactose oxidase, central domain"/>
    <property type="match status" value="1"/>
</dbReference>
<gene>
    <name evidence="1" type="ORF">BSTOLATCC_MIC37815</name>
</gene>
<evidence type="ECO:0000313" key="1">
    <source>
        <dbReference type="EMBL" id="CAG9325069.1"/>
    </source>
</evidence>
<organism evidence="1 2">
    <name type="scientific">Blepharisma stoltei</name>
    <dbReference type="NCBI Taxonomy" id="1481888"/>
    <lineage>
        <taxon>Eukaryota</taxon>
        <taxon>Sar</taxon>
        <taxon>Alveolata</taxon>
        <taxon>Ciliophora</taxon>
        <taxon>Postciliodesmatophora</taxon>
        <taxon>Heterotrichea</taxon>
        <taxon>Heterotrichida</taxon>
        <taxon>Blepharismidae</taxon>
        <taxon>Blepharisma</taxon>
    </lineage>
</organism>